<keyword evidence="7 16" id="KW-0067">ATP-binding</keyword>
<keyword evidence="4 16" id="KW-0547">Nucleotide-binding</keyword>
<dbReference type="CDD" id="cd18787">
    <property type="entry name" value="SF2_C_DEAD"/>
    <property type="match status" value="1"/>
</dbReference>
<feature type="domain" description="Helicase ATP-binding" evidence="19">
    <location>
        <begin position="162"/>
        <end position="336"/>
    </location>
</feature>
<organism evidence="22 23">
    <name type="scientific">Cetraspora pellucida</name>
    <dbReference type="NCBI Taxonomy" id="1433469"/>
    <lineage>
        <taxon>Eukaryota</taxon>
        <taxon>Fungi</taxon>
        <taxon>Fungi incertae sedis</taxon>
        <taxon>Mucoromycota</taxon>
        <taxon>Glomeromycotina</taxon>
        <taxon>Glomeromycetes</taxon>
        <taxon>Diversisporales</taxon>
        <taxon>Gigasporaceae</taxon>
        <taxon>Cetraspora</taxon>
    </lineage>
</organism>
<evidence type="ECO:0000313" key="22">
    <source>
        <dbReference type="EMBL" id="CAG8766306.1"/>
    </source>
</evidence>
<dbReference type="SUPFAM" id="SSF52540">
    <property type="entry name" value="P-loop containing nucleoside triphosphate hydrolases"/>
    <property type="match status" value="1"/>
</dbReference>
<protein>
    <recommendedName>
        <fullName evidence="12">ATP-dependent RNA helicase DRS1</fullName>
        <ecNumber evidence="2">3.6.4.13</ecNumber>
    </recommendedName>
    <alternativeName>
        <fullName evidence="13">ATP-dependent RNA helicase drs1</fullName>
    </alternativeName>
</protein>
<dbReference type="Pfam" id="PF00270">
    <property type="entry name" value="DEAD"/>
    <property type="match status" value="1"/>
</dbReference>
<dbReference type="GO" id="GO:0006364">
    <property type="term" value="P:rRNA processing"/>
    <property type="evidence" value="ECO:0007669"/>
    <property type="project" value="UniProtKB-ARBA"/>
</dbReference>
<feature type="compositionally biased region" description="Acidic residues" evidence="18">
    <location>
        <begin position="93"/>
        <end position="109"/>
    </location>
</feature>
<accession>A0A9N9J7R8</accession>
<dbReference type="AlphaFoldDB" id="A0A9N9J7R8"/>
<dbReference type="GO" id="GO:0003723">
    <property type="term" value="F:RNA binding"/>
    <property type="evidence" value="ECO:0007669"/>
    <property type="project" value="UniProtKB-KW"/>
</dbReference>
<evidence type="ECO:0000259" key="19">
    <source>
        <dbReference type="PROSITE" id="PS51192"/>
    </source>
</evidence>
<dbReference type="InterPro" id="IPR000629">
    <property type="entry name" value="RNA-helicase_DEAD-box_CS"/>
</dbReference>
<dbReference type="PROSITE" id="PS51192">
    <property type="entry name" value="HELICASE_ATP_BIND_1"/>
    <property type="match status" value="1"/>
</dbReference>
<dbReference type="GO" id="GO:0016787">
    <property type="term" value="F:hydrolase activity"/>
    <property type="evidence" value="ECO:0007669"/>
    <property type="project" value="UniProtKB-KW"/>
</dbReference>
<evidence type="ECO:0000256" key="16">
    <source>
        <dbReference type="RuleBase" id="RU000492"/>
    </source>
</evidence>
<dbReference type="Gene3D" id="3.40.50.300">
    <property type="entry name" value="P-loop containing nucleotide triphosphate hydrolases"/>
    <property type="match status" value="2"/>
</dbReference>
<dbReference type="InterPro" id="IPR011545">
    <property type="entry name" value="DEAD/DEAH_box_helicase_dom"/>
</dbReference>
<dbReference type="SMART" id="SM00490">
    <property type="entry name" value="HELICc"/>
    <property type="match status" value="1"/>
</dbReference>
<keyword evidence="8" id="KW-0694">RNA-binding</keyword>
<evidence type="ECO:0000313" key="23">
    <source>
        <dbReference type="Proteomes" id="UP000789759"/>
    </source>
</evidence>
<dbReference type="GO" id="GO:0005829">
    <property type="term" value="C:cytosol"/>
    <property type="evidence" value="ECO:0007669"/>
    <property type="project" value="TreeGrafter"/>
</dbReference>
<feature type="domain" description="Helicase C-terminal" evidence="20">
    <location>
        <begin position="347"/>
        <end position="517"/>
    </location>
</feature>
<evidence type="ECO:0000256" key="10">
    <source>
        <dbReference type="ARBA" id="ARBA00043881"/>
    </source>
</evidence>
<comment type="subcellular location">
    <subcellularLocation>
        <location evidence="1">Nucleus</location>
        <location evidence="1">Nucleolus</location>
    </subcellularLocation>
</comment>
<evidence type="ECO:0000256" key="9">
    <source>
        <dbReference type="ARBA" id="ARBA00023242"/>
    </source>
</evidence>
<keyword evidence="23" id="KW-1185">Reference proteome</keyword>
<evidence type="ECO:0000256" key="3">
    <source>
        <dbReference type="ARBA" id="ARBA00022517"/>
    </source>
</evidence>
<dbReference type="InterPro" id="IPR014001">
    <property type="entry name" value="Helicase_ATP-bd"/>
</dbReference>
<dbReference type="PROSITE" id="PS51195">
    <property type="entry name" value="Q_MOTIF"/>
    <property type="match status" value="1"/>
</dbReference>
<feature type="region of interest" description="Disordered" evidence="18">
    <location>
        <begin position="36"/>
        <end position="63"/>
    </location>
</feature>
<evidence type="ECO:0000256" key="1">
    <source>
        <dbReference type="ARBA" id="ARBA00004604"/>
    </source>
</evidence>
<evidence type="ECO:0000256" key="7">
    <source>
        <dbReference type="ARBA" id="ARBA00022840"/>
    </source>
</evidence>
<evidence type="ECO:0000256" key="8">
    <source>
        <dbReference type="ARBA" id="ARBA00022884"/>
    </source>
</evidence>
<evidence type="ECO:0000256" key="15">
    <source>
        <dbReference type="PROSITE-ProRule" id="PRU00552"/>
    </source>
</evidence>
<dbReference type="CDD" id="cd17947">
    <property type="entry name" value="DEADc_DDX27"/>
    <property type="match status" value="1"/>
</dbReference>
<dbReference type="PANTHER" id="PTHR47959">
    <property type="entry name" value="ATP-DEPENDENT RNA HELICASE RHLE-RELATED"/>
    <property type="match status" value="1"/>
</dbReference>
<dbReference type="InterPro" id="IPR027417">
    <property type="entry name" value="P-loop_NTPase"/>
</dbReference>
<dbReference type="InterPro" id="IPR001650">
    <property type="entry name" value="Helicase_C-like"/>
</dbReference>
<evidence type="ECO:0000256" key="4">
    <source>
        <dbReference type="ARBA" id="ARBA00022741"/>
    </source>
</evidence>
<gene>
    <name evidence="22" type="ORF">CPELLU_LOCUS15608</name>
</gene>
<proteinExistence type="inferred from homology"/>
<name>A0A9N9J7R8_9GLOM</name>
<sequence>AMDDFIMTIEDDAEIAYNEEENEENDSNDSFIMIVEDDTGITHNEEENEENDSSDDFKTTTEDDMGITYNEEENENDSSDYFITTTEDDMGITYNEEENEENDSSEDEYEKQRKKEYFADESEMIHYDNSESFQTMNLSRPILKGLNQLGFIQPTPIQRQTIPIALMGRDICGGAITGSGKTAAFLVPVIERLLYRPRKTPSMRVLILAPTRELAIQCHSVATKLASFTDITLCLCIGGLNLKKQESELRARPDIIIATPGRLIDHVRNSPSFSLDTIEILIIDEADRMLEDGFSAELNEIVKSCPKSRQTMLFSATMTDNVDELIRLSLNRPVRLMVDSTKATAVKLIQEFVRIREHREEDRPSMLVALCKKAFRRKVIIFFKNKVTAHEMKIIFGLLGLKAAELHGNLSQEQRIEALEAFRDGKVDFLLATNLASRGLDIKGIETVINYNMPQNYEHYIHRVGRTARAGRGGRSVTFTGEADRKILKMIIKHATNGQIRRRTIDAEIVSKYREKLDQLKNKIKEVIEEEKEAKAMRLAEMEIQKNKNLLEHEKEIFSKPARTWFQSKQAKQKSKLAAKEQSNSNVKTSETNKKRKREKIIKLKSKRDKCAKKSKSKR</sequence>
<dbReference type="PROSITE" id="PS51194">
    <property type="entry name" value="HELICASE_CTER"/>
    <property type="match status" value="1"/>
</dbReference>
<feature type="coiled-coil region" evidence="17">
    <location>
        <begin position="510"/>
        <end position="545"/>
    </location>
</feature>
<dbReference type="InterPro" id="IPR014014">
    <property type="entry name" value="RNA_helicase_DEAD_Q_motif"/>
</dbReference>
<keyword evidence="17" id="KW-0175">Coiled coil</keyword>
<dbReference type="EC" id="3.6.4.13" evidence="2"/>
<feature type="short sequence motif" description="Q motif" evidence="15">
    <location>
        <begin position="131"/>
        <end position="159"/>
    </location>
</feature>
<keyword evidence="9" id="KW-0539">Nucleus</keyword>
<feature type="compositionally biased region" description="Basic residues" evidence="18">
    <location>
        <begin position="594"/>
        <end position="619"/>
    </location>
</feature>
<evidence type="ECO:0000259" key="21">
    <source>
        <dbReference type="PROSITE" id="PS51195"/>
    </source>
</evidence>
<dbReference type="GO" id="GO:0005524">
    <property type="term" value="F:ATP binding"/>
    <property type="evidence" value="ECO:0007669"/>
    <property type="project" value="UniProtKB-KW"/>
</dbReference>
<keyword evidence="5 16" id="KW-0378">Hydrolase</keyword>
<dbReference type="FunFam" id="3.40.50.300:FF:000842">
    <property type="entry name" value="ATP-dependent RNA helicase DRS1"/>
    <property type="match status" value="1"/>
</dbReference>
<comment type="caution">
    <text evidence="22">The sequence shown here is derived from an EMBL/GenBank/DDBJ whole genome shotgun (WGS) entry which is preliminary data.</text>
</comment>
<feature type="region of interest" description="Disordered" evidence="18">
    <location>
        <begin position="93"/>
        <end position="112"/>
    </location>
</feature>
<feature type="domain" description="DEAD-box RNA helicase Q" evidence="21">
    <location>
        <begin position="131"/>
        <end position="159"/>
    </location>
</feature>
<dbReference type="EMBL" id="CAJVQA010020920">
    <property type="protein sequence ID" value="CAG8766306.1"/>
    <property type="molecule type" value="Genomic_DNA"/>
</dbReference>
<feature type="non-terminal residue" evidence="22">
    <location>
        <position position="619"/>
    </location>
</feature>
<dbReference type="OrthoDB" id="10259843at2759"/>
<evidence type="ECO:0000256" key="14">
    <source>
        <dbReference type="ARBA" id="ARBA00047984"/>
    </source>
</evidence>
<dbReference type="PANTHER" id="PTHR47959:SF1">
    <property type="entry name" value="ATP-DEPENDENT RNA HELICASE DBPA"/>
    <property type="match status" value="1"/>
</dbReference>
<feature type="region of interest" description="Disordered" evidence="18">
    <location>
        <begin position="565"/>
        <end position="619"/>
    </location>
</feature>
<evidence type="ECO:0000256" key="13">
    <source>
        <dbReference type="ARBA" id="ARBA00044094"/>
    </source>
</evidence>
<dbReference type="GO" id="GO:0005730">
    <property type="term" value="C:nucleolus"/>
    <property type="evidence" value="ECO:0007669"/>
    <property type="project" value="UniProtKB-SubCell"/>
</dbReference>
<dbReference type="GO" id="GO:0003724">
    <property type="term" value="F:RNA helicase activity"/>
    <property type="evidence" value="ECO:0007669"/>
    <property type="project" value="UniProtKB-EC"/>
</dbReference>
<dbReference type="Pfam" id="PF00271">
    <property type="entry name" value="Helicase_C"/>
    <property type="match status" value="1"/>
</dbReference>
<evidence type="ECO:0000256" key="12">
    <source>
        <dbReference type="ARBA" id="ARBA00044078"/>
    </source>
</evidence>
<dbReference type="SMART" id="SM00487">
    <property type="entry name" value="DEXDc"/>
    <property type="match status" value="1"/>
</dbReference>
<evidence type="ECO:0000256" key="2">
    <source>
        <dbReference type="ARBA" id="ARBA00012552"/>
    </source>
</evidence>
<comment type="function">
    <text evidence="10">ATP-binding RNA helicase involved in ribosome assembly.</text>
</comment>
<comment type="catalytic activity">
    <reaction evidence="14">
        <text>ATP + H2O = ADP + phosphate + H(+)</text>
        <dbReference type="Rhea" id="RHEA:13065"/>
        <dbReference type="ChEBI" id="CHEBI:15377"/>
        <dbReference type="ChEBI" id="CHEBI:15378"/>
        <dbReference type="ChEBI" id="CHEBI:30616"/>
        <dbReference type="ChEBI" id="CHEBI:43474"/>
        <dbReference type="ChEBI" id="CHEBI:456216"/>
        <dbReference type="EC" id="3.6.4.13"/>
    </reaction>
</comment>
<evidence type="ECO:0000256" key="6">
    <source>
        <dbReference type="ARBA" id="ARBA00022806"/>
    </source>
</evidence>
<comment type="similarity">
    <text evidence="11">Belongs to the DEAD box helicase family. DDX27/DRS1 subfamily.</text>
</comment>
<reference evidence="22" key="1">
    <citation type="submission" date="2021-06" db="EMBL/GenBank/DDBJ databases">
        <authorList>
            <person name="Kallberg Y."/>
            <person name="Tangrot J."/>
            <person name="Rosling A."/>
        </authorList>
    </citation>
    <scope>NUCLEOTIDE SEQUENCE</scope>
    <source>
        <strain evidence="22">FL966</strain>
    </source>
</reference>
<evidence type="ECO:0000256" key="18">
    <source>
        <dbReference type="SAM" id="MobiDB-lite"/>
    </source>
</evidence>
<evidence type="ECO:0000259" key="20">
    <source>
        <dbReference type="PROSITE" id="PS51194"/>
    </source>
</evidence>
<keyword evidence="6 16" id="KW-0347">Helicase</keyword>
<evidence type="ECO:0000256" key="17">
    <source>
        <dbReference type="SAM" id="Coils"/>
    </source>
</evidence>
<dbReference type="Proteomes" id="UP000789759">
    <property type="component" value="Unassembled WGS sequence"/>
</dbReference>
<dbReference type="InterPro" id="IPR050079">
    <property type="entry name" value="DEAD_box_RNA_helicase"/>
</dbReference>
<dbReference type="PROSITE" id="PS00039">
    <property type="entry name" value="DEAD_ATP_HELICASE"/>
    <property type="match status" value="1"/>
</dbReference>
<evidence type="ECO:0000256" key="5">
    <source>
        <dbReference type="ARBA" id="ARBA00022801"/>
    </source>
</evidence>
<keyword evidence="3" id="KW-0690">Ribosome biogenesis</keyword>
<evidence type="ECO:0000256" key="11">
    <source>
        <dbReference type="ARBA" id="ARBA00043999"/>
    </source>
</evidence>